<evidence type="ECO:0000313" key="3">
    <source>
        <dbReference type="Proteomes" id="UP000308444"/>
    </source>
</evidence>
<evidence type="ECO:0000313" key="2">
    <source>
        <dbReference type="EMBL" id="TKJ02760.1"/>
    </source>
</evidence>
<gene>
    <name evidence="2" type="ORF">FC695_15755</name>
    <name evidence="1" type="ORF">FC695_31710</name>
</gene>
<reference evidence="1 3" key="1">
    <citation type="journal article" date="2019" name="Environ. Microbiol.">
        <title>An active ?-lactamase is a part of an orchestrated cell wall stress resistance network of Bacillus subtilis and related rhizosphere species.</title>
        <authorList>
            <person name="Bucher T."/>
            <person name="Keren-Paz A."/>
            <person name="Hausser J."/>
            <person name="Olender T."/>
            <person name="Cytryn E."/>
            <person name="Kolodkin-Gal I."/>
        </authorList>
    </citation>
    <scope>NUCLEOTIDE SEQUENCE [LARGE SCALE GENOMIC DNA]</scope>
    <source>
        <strain evidence="1 3">I32</strain>
    </source>
</reference>
<dbReference type="AlphaFoldDB" id="A0A9X9A482"/>
<protein>
    <submittedName>
        <fullName evidence="1">DsbA family protein</fullName>
    </submittedName>
</protein>
<feature type="non-terminal residue" evidence="1">
    <location>
        <position position="23"/>
    </location>
</feature>
<evidence type="ECO:0000313" key="1">
    <source>
        <dbReference type="EMBL" id="TKI92170.1"/>
    </source>
</evidence>
<dbReference type="Gene3D" id="3.40.30.10">
    <property type="entry name" value="Glutaredoxin"/>
    <property type="match status" value="1"/>
</dbReference>
<comment type="caution">
    <text evidence="1">The sequence shown here is derived from an EMBL/GenBank/DDBJ whole genome shotgun (WGS) entry which is preliminary data.</text>
</comment>
<accession>A0A9X9A482</accession>
<sequence>METKQDNLIYVWDAYCGWCYGFS</sequence>
<dbReference type="Proteomes" id="UP000308444">
    <property type="component" value="Unassembled WGS sequence"/>
</dbReference>
<proteinExistence type="predicted"/>
<dbReference type="EMBL" id="SZOH01003020">
    <property type="protein sequence ID" value="TKI92170.1"/>
    <property type="molecule type" value="Genomic_DNA"/>
</dbReference>
<dbReference type="EMBL" id="SZOH01000996">
    <property type="protein sequence ID" value="TKJ02760.1"/>
    <property type="molecule type" value="Genomic_DNA"/>
</dbReference>
<organism evidence="1 3">
    <name type="scientific">Bacillus cereus</name>
    <dbReference type="NCBI Taxonomy" id="1396"/>
    <lineage>
        <taxon>Bacteria</taxon>
        <taxon>Bacillati</taxon>
        <taxon>Bacillota</taxon>
        <taxon>Bacilli</taxon>
        <taxon>Bacillales</taxon>
        <taxon>Bacillaceae</taxon>
        <taxon>Bacillus</taxon>
        <taxon>Bacillus cereus group</taxon>
    </lineage>
</organism>
<name>A0A9X9A482_BACCE</name>